<keyword evidence="2" id="KW-1003">Cell membrane</keyword>
<gene>
    <name evidence="8" type="ORF">ICL07_03265</name>
</gene>
<evidence type="ECO:0000256" key="5">
    <source>
        <dbReference type="ARBA" id="ARBA00023136"/>
    </source>
</evidence>
<evidence type="ECO:0000256" key="2">
    <source>
        <dbReference type="ARBA" id="ARBA00022475"/>
    </source>
</evidence>
<dbReference type="Proteomes" id="UP000659124">
    <property type="component" value="Unassembled WGS sequence"/>
</dbReference>
<name>A0ABR7TG56_9BACT</name>
<evidence type="ECO:0000256" key="3">
    <source>
        <dbReference type="ARBA" id="ARBA00022692"/>
    </source>
</evidence>
<organism evidence="8 9">
    <name type="scientific">Chitinophaga qingshengii</name>
    <dbReference type="NCBI Taxonomy" id="1569794"/>
    <lineage>
        <taxon>Bacteria</taxon>
        <taxon>Pseudomonadati</taxon>
        <taxon>Bacteroidota</taxon>
        <taxon>Chitinophagia</taxon>
        <taxon>Chitinophagales</taxon>
        <taxon>Chitinophagaceae</taxon>
        <taxon>Chitinophaga</taxon>
    </lineage>
</organism>
<dbReference type="Pfam" id="PF09335">
    <property type="entry name" value="VTT_dom"/>
    <property type="match status" value="1"/>
</dbReference>
<evidence type="ECO:0000256" key="6">
    <source>
        <dbReference type="SAM" id="Phobius"/>
    </source>
</evidence>
<keyword evidence="5 6" id="KW-0472">Membrane</keyword>
<sequence length="201" mass="22942">MEYTNIAVYIEHLSYLGVFLWFAIIEQFTPIPEEISLMSTGYIAIHTGLNPFLCGAAALAGLLTLDNALFYLSMKGSHFTQKLFDKLNTQLVDRVQEQLKKHAVRTLLITAMIPQLRFFSPVIAALSHIRWKLFFLVNGAATLFYTVVYMLLGIFFHQQLTRLLKKLHLTQHIIFIVLMLIIAVYLIRKAGKLLLKASKAK</sequence>
<keyword evidence="9" id="KW-1185">Reference proteome</keyword>
<feature type="domain" description="VTT" evidence="7">
    <location>
        <begin position="31"/>
        <end position="154"/>
    </location>
</feature>
<feature type="transmembrane region" description="Helical" evidence="6">
    <location>
        <begin position="6"/>
        <end position="25"/>
    </location>
</feature>
<comment type="subcellular location">
    <subcellularLocation>
        <location evidence="1">Cell membrane</location>
        <topology evidence="1">Multi-pass membrane protein</topology>
    </subcellularLocation>
</comment>
<dbReference type="PANTHER" id="PTHR42709">
    <property type="entry name" value="ALKALINE PHOSPHATASE LIKE PROTEIN"/>
    <property type="match status" value="1"/>
</dbReference>
<feature type="transmembrane region" description="Helical" evidence="6">
    <location>
        <begin position="37"/>
        <end position="65"/>
    </location>
</feature>
<proteinExistence type="predicted"/>
<dbReference type="InterPro" id="IPR032816">
    <property type="entry name" value="VTT_dom"/>
</dbReference>
<keyword evidence="4 6" id="KW-1133">Transmembrane helix</keyword>
<feature type="transmembrane region" description="Helical" evidence="6">
    <location>
        <begin position="169"/>
        <end position="187"/>
    </location>
</feature>
<evidence type="ECO:0000256" key="1">
    <source>
        <dbReference type="ARBA" id="ARBA00004651"/>
    </source>
</evidence>
<evidence type="ECO:0000313" key="9">
    <source>
        <dbReference type="Proteomes" id="UP000659124"/>
    </source>
</evidence>
<dbReference type="RefSeq" id="WP_188086509.1">
    <property type="nucleotide sequence ID" value="NZ_JACVFC010000001.1"/>
</dbReference>
<reference evidence="8 9" key="1">
    <citation type="submission" date="2020-09" db="EMBL/GenBank/DDBJ databases">
        <title>Genome sequences of type strains of Chitinophaga qingshengii and Chitinophaga varians.</title>
        <authorList>
            <person name="Kittiwongwattana C."/>
        </authorList>
    </citation>
    <scope>NUCLEOTIDE SEQUENCE [LARGE SCALE GENOMIC DNA]</scope>
    <source>
        <strain evidence="8 9">JCM 30026</strain>
    </source>
</reference>
<dbReference type="InterPro" id="IPR051311">
    <property type="entry name" value="DedA_domain"/>
</dbReference>
<dbReference type="PANTHER" id="PTHR42709:SF6">
    <property type="entry name" value="UNDECAPRENYL PHOSPHATE TRANSPORTER A"/>
    <property type="match status" value="1"/>
</dbReference>
<accession>A0ABR7TG56</accession>
<evidence type="ECO:0000313" key="8">
    <source>
        <dbReference type="EMBL" id="MBC9929377.1"/>
    </source>
</evidence>
<evidence type="ECO:0000259" key="7">
    <source>
        <dbReference type="Pfam" id="PF09335"/>
    </source>
</evidence>
<comment type="caution">
    <text evidence="8">The sequence shown here is derived from an EMBL/GenBank/DDBJ whole genome shotgun (WGS) entry which is preliminary data.</text>
</comment>
<feature type="transmembrane region" description="Helical" evidence="6">
    <location>
        <begin position="133"/>
        <end position="157"/>
    </location>
</feature>
<protein>
    <submittedName>
        <fullName evidence="8">VTT domain-containing protein</fullName>
    </submittedName>
</protein>
<evidence type="ECO:0000256" key="4">
    <source>
        <dbReference type="ARBA" id="ARBA00022989"/>
    </source>
</evidence>
<dbReference type="EMBL" id="JACVFC010000001">
    <property type="protein sequence ID" value="MBC9929377.1"/>
    <property type="molecule type" value="Genomic_DNA"/>
</dbReference>
<keyword evidence="3 6" id="KW-0812">Transmembrane</keyword>